<keyword evidence="1" id="KW-0805">Transcription regulation</keyword>
<sequence length="283" mass="32776">MFVYSAIPIMQLNTAPQCQAQVPFNNGLANVVPFGNMKSKRQSFKPHSKFSEEDDSRLRELVQEYGENSWIQIANLMPGRNSRQCRERWLNYLSPKLNTNTWTPEEDSLLLEKQKEIGTSWVKISKFFEGRTDQMCKNRFFLLQRKMDKKPRKPRNIKIPPQATPAIIGTPIFIPIPSNNNINMNYYQQPQNSFQIQQQFSSTVESPISSCISSPIQENEQKKTKEDEFDAPFVSETTDLGLTESYIQDNFDSFENNANYDLICDELINTFSTAQYCDDLFSI</sequence>
<comment type="caution">
    <text evidence="7">The sequence shown here is derived from an EMBL/GenBank/DDBJ whole genome shotgun (WGS) entry which is preliminary data.</text>
</comment>
<evidence type="ECO:0000256" key="2">
    <source>
        <dbReference type="ARBA" id="ARBA00023125"/>
    </source>
</evidence>
<feature type="domain" description="Myb-like" evidence="5">
    <location>
        <begin position="48"/>
        <end position="93"/>
    </location>
</feature>
<evidence type="ECO:0008006" key="9">
    <source>
        <dbReference type="Google" id="ProtNLM"/>
    </source>
</evidence>
<protein>
    <recommendedName>
        <fullName evidence="9">Myb-like DNA-binding domain containing protein</fullName>
    </recommendedName>
</protein>
<evidence type="ECO:0000256" key="1">
    <source>
        <dbReference type="ARBA" id="ARBA00023015"/>
    </source>
</evidence>
<dbReference type="Proteomes" id="UP001470230">
    <property type="component" value="Unassembled WGS sequence"/>
</dbReference>
<evidence type="ECO:0000256" key="3">
    <source>
        <dbReference type="ARBA" id="ARBA00023163"/>
    </source>
</evidence>
<evidence type="ECO:0000256" key="4">
    <source>
        <dbReference type="ARBA" id="ARBA00023242"/>
    </source>
</evidence>
<keyword evidence="4" id="KW-0539">Nucleus</keyword>
<keyword evidence="8" id="KW-1185">Reference proteome</keyword>
<feature type="domain" description="HTH myb-type" evidence="6">
    <location>
        <begin position="42"/>
        <end position="97"/>
    </location>
</feature>
<name>A0ABR2HBJ8_9EUKA</name>
<organism evidence="7 8">
    <name type="scientific">Tritrichomonas musculus</name>
    <dbReference type="NCBI Taxonomy" id="1915356"/>
    <lineage>
        <taxon>Eukaryota</taxon>
        <taxon>Metamonada</taxon>
        <taxon>Parabasalia</taxon>
        <taxon>Tritrichomonadida</taxon>
        <taxon>Tritrichomonadidae</taxon>
        <taxon>Tritrichomonas</taxon>
    </lineage>
</organism>
<dbReference type="InterPro" id="IPR001005">
    <property type="entry name" value="SANT/Myb"/>
</dbReference>
<keyword evidence="2" id="KW-0238">DNA-binding</keyword>
<evidence type="ECO:0000259" key="5">
    <source>
        <dbReference type="PROSITE" id="PS50090"/>
    </source>
</evidence>
<evidence type="ECO:0000313" key="8">
    <source>
        <dbReference type="Proteomes" id="UP001470230"/>
    </source>
</evidence>
<reference evidence="7 8" key="1">
    <citation type="submission" date="2024-04" db="EMBL/GenBank/DDBJ databases">
        <title>Tritrichomonas musculus Genome.</title>
        <authorList>
            <person name="Alves-Ferreira E."/>
            <person name="Grigg M."/>
            <person name="Lorenzi H."/>
            <person name="Galac M."/>
        </authorList>
    </citation>
    <scope>NUCLEOTIDE SEQUENCE [LARGE SCALE GENOMIC DNA]</scope>
    <source>
        <strain evidence="7 8">EAF2021</strain>
    </source>
</reference>
<dbReference type="PANTHER" id="PTHR46621:SF1">
    <property type="entry name" value="SNRNA-ACTIVATING PROTEIN COMPLEX SUBUNIT 4"/>
    <property type="match status" value="1"/>
</dbReference>
<dbReference type="SMART" id="SM00717">
    <property type="entry name" value="SANT"/>
    <property type="match status" value="2"/>
</dbReference>
<evidence type="ECO:0000313" key="7">
    <source>
        <dbReference type="EMBL" id="KAK8843831.1"/>
    </source>
</evidence>
<dbReference type="CDD" id="cd00167">
    <property type="entry name" value="SANT"/>
    <property type="match status" value="2"/>
</dbReference>
<gene>
    <name evidence="7" type="ORF">M9Y10_024905</name>
</gene>
<dbReference type="PROSITE" id="PS51294">
    <property type="entry name" value="HTH_MYB"/>
    <property type="match status" value="2"/>
</dbReference>
<proteinExistence type="predicted"/>
<dbReference type="PROSITE" id="PS50090">
    <property type="entry name" value="MYB_LIKE"/>
    <property type="match status" value="2"/>
</dbReference>
<dbReference type="Pfam" id="PF13921">
    <property type="entry name" value="Myb_DNA-bind_6"/>
    <property type="match status" value="1"/>
</dbReference>
<feature type="domain" description="Myb-like" evidence="5">
    <location>
        <begin position="94"/>
        <end position="140"/>
    </location>
</feature>
<feature type="domain" description="HTH myb-type" evidence="6">
    <location>
        <begin position="101"/>
        <end position="147"/>
    </location>
</feature>
<dbReference type="PANTHER" id="PTHR46621">
    <property type="entry name" value="SNRNA-ACTIVATING PROTEIN COMPLEX SUBUNIT 4"/>
    <property type="match status" value="1"/>
</dbReference>
<evidence type="ECO:0000259" key="6">
    <source>
        <dbReference type="PROSITE" id="PS51294"/>
    </source>
</evidence>
<dbReference type="InterPro" id="IPR009057">
    <property type="entry name" value="Homeodomain-like_sf"/>
</dbReference>
<dbReference type="InterPro" id="IPR051575">
    <property type="entry name" value="Myb-like_DNA-bd"/>
</dbReference>
<dbReference type="SUPFAM" id="SSF46689">
    <property type="entry name" value="Homeodomain-like"/>
    <property type="match status" value="1"/>
</dbReference>
<accession>A0ABR2HBJ8</accession>
<keyword evidence="3" id="KW-0804">Transcription</keyword>
<dbReference type="InterPro" id="IPR017930">
    <property type="entry name" value="Myb_dom"/>
</dbReference>
<dbReference type="Gene3D" id="1.10.10.60">
    <property type="entry name" value="Homeodomain-like"/>
    <property type="match status" value="2"/>
</dbReference>
<dbReference type="EMBL" id="JAPFFF010000034">
    <property type="protein sequence ID" value="KAK8843831.1"/>
    <property type="molecule type" value="Genomic_DNA"/>
</dbReference>